<reference evidence="5 6" key="1">
    <citation type="submission" date="2023-09" db="EMBL/GenBank/DDBJ databases">
        <title>Nesidiocoris tenuis whole genome shotgun sequence.</title>
        <authorList>
            <person name="Shibata T."/>
            <person name="Shimoda M."/>
            <person name="Kobayashi T."/>
            <person name="Uehara T."/>
        </authorList>
    </citation>
    <scope>NUCLEOTIDE SEQUENCE [LARGE SCALE GENOMIC DNA]</scope>
    <source>
        <strain evidence="5 6">Japan</strain>
    </source>
</reference>
<keyword evidence="1 3" id="KW-0853">WD repeat</keyword>
<gene>
    <name evidence="5" type="ORF">NTJ_06987</name>
</gene>
<protein>
    <submittedName>
        <fullName evidence="5">WD domain, G-beta repeat</fullName>
    </submittedName>
</protein>
<organism evidence="5 6">
    <name type="scientific">Nesidiocoris tenuis</name>
    <dbReference type="NCBI Taxonomy" id="355587"/>
    <lineage>
        <taxon>Eukaryota</taxon>
        <taxon>Metazoa</taxon>
        <taxon>Ecdysozoa</taxon>
        <taxon>Arthropoda</taxon>
        <taxon>Hexapoda</taxon>
        <taxon>Insecta</taxon>
        <taxon>Pterygota</taxon>
        <taxon>Neoptera</taxon>
        <taxon>Paraneoptera</taxon>
        <taxon>Hemiptera</taxon>
        <taxon>Heteroptera</taxon>
        <taxon>Panheteroptera</taxon>
        <taxon>Cimicomorpha</taxon>
        <taxon>Miridae</taxon>
        <taxon>Dicyphina</taxon>
        <taxon>Nesidiocoris</taxon>
    </lineage>
</organism>
<dbReference type="SUPFAM" id="SSF50978">
    <property type="entry name" value="WD40 repeat-like"/>
    <property type="match status" value="1"/>
</dbReference>
<feature type="region of interest" description="Disordered" evidence="4">
    <location>
        <begin position="413"/>
        <end position="466"/>
    </location>
</feature>
<evidence type="ECO:0000256" key="3">
    <source>
        <dbReference type="PROSITE-ProRule" id="PRU00221"/>
    </source>
</evidence>
<dbReference type="PANTHER" id="PTHR18763:SF0">
    <property type="entry name" value="WD REPEAT-CONTAINING PROTEIN 18"/>
    <property type="match status" value="1"/>
</dbReference>
<feature type="compositionally biased region" description="Low complexity" evidence="4">
    <location>
        <begin position="413"/>
        <end position="427"/>
    </location>
</feature>
<dbReference type="Pfam" id="PF00400">
    <property type="entry name" value="WD40"/>
    <property type="match status" value="2"/>
</dbReference>
<dbReference type="PROSITE" id="PS50294">
    <property type="entry name" value="WD_REPEATS_REGION"/>
    <property type="match status" value="2"/>
</dbReference>
<dbReference type="InterPro" id="IPR045227">
    <property type="entry name" value="WDR18/Ipi3/RID3"/>
</dbReference>
<evidence type="ECO:0000313" key="6">
    <source>
        <dbReference type="Proteomes" id="UP001307889"/>
    </source>
</evidence>
<dbReference type="InterPro" id="IPR036322">
    <property type="entry name" value="WD40_repeat_dom_sf"/>
</dbReference>
<dbReference type="PANTHER" id="PTHR18763">
    <property type="entry name" value="WD-REPEAT PROTEIN 18"/>
    <property type="match status" value="1"/>
</dbReference>
<dbReference type="SMART" id="SM00320">
    <property type="entry name" value="WD40"/>
    <property type="match status" value="4"/>
</dbReference>
<dbReference type="InterPro" id="IPR015943">
    <property type="entry name" value="WD40/YVTN_repeat-like_dom_sf"/>
</dbReference>
<dbReference type="InterPro" id="IPR001680">
    <property type="entry name" value="WD40_rpt"/>
</dbReference>
<dbReference type="PROSITE" id="PS50082">
    <property type="entry name" value="WD_REPEATS_2"/>
    <property type="match status" value="2"/>
</dbReference>
<name>A0ABN7AQD0_9HEMI</name>
<dbReference type="EMBL" id="AP028913">
    <property type="protein sequence ID" value="BES94178.1"/>
    <property type="molecule type" value="Genomic_DNA"/>
</dbReference>
<evidence type="ECO:0000256" key="4">
    <source>
        <dbReference type="SAM" id="MobiDB-lite"/>
    </source>
</evidence>
<accession>A0ABN7AQD0</accession>
<keyword evidence="6" id="KW-1185">Reference proteome</keyword>
<feature type="repeat" description="WD" evidence="3">
    <location>
        <begin position="258"/>
        <end position="299"/>
    </location>
</feature>
<feature type="compositionally biased region" description="Basic residues" evidence="4">
    <location>
        <begin position="435"/>
        <end position="455"/>
    </location>
</feature>
<dbReference type="Proteomes" id="UP001307889">
    <property type="component" value="Chromosome 5"/>
</dbReference>
<keyword evidence="2" id="KW-0677">Repeat</keyword>
<evidence type="ECO:0000256" key="2">
    <source>
        <dbReference type="ARBA" id="ARBA00022737"/>
    </source>
</evidence>
<dbReference type="Gene3D" id="2.130.10.10">
    <property type="entry name" value="YVTN repeat-like/Quinoprotein amine dehydrogenase"/>
    <property type="match status" value="2"/>
</dbReference>
<evidence type="ECO:0000313" key="5">
    <source>
        <dbReference type="EMBL" id="BES94178.1"/>
    </source>
</evidence>
<proteinExistence type="predicted"/>
<sequence length="498" mass="55483">MNIFNALAVTTLNENNPASIWNEATGTLVANYRGGGAVPRHCISISGGYVYTSQSGSPLIHRWPLNKQHPESRRLIAPGKIQCFDFSQDGTHAVVAVGEKVHLYQITSGSMVGTAAKHFQPLSVVKFNQRGTLIACGGQDGQVTVWTLANLIQSADPLFSSMDHNLPICDLCFTTGNLRSRIVSVSSDYSCKIFDLASGKQLLSIAFPSRPTCLTISPNEATIFLGNINGGIFEVNLLEKSRKTAEYHEPTSESGEKFVGHDKQVSCLTCTTDFGHLVSGSYDETIKIWHIESHQCVRTIPQKGVVTNVFFRVFSSFDFTTEFKPKSAAHSFVNPANRDVNDEGGFDIVISDDQLLEREFEMSCSTTALTNDEIRPTKSKKILSEEAKLKMQIEKLKNSNKSMYKFALKALTNGNSNNDGDSNNDANSETEAVKPKKKQVRKKNSSRERVRKKKPKTEAQKLTKKIREKRRRLQRLVDKRIWEVSEQNKVQDDVIVID</sequence>
<evidence type="ECO:0000256" key="1">
    <source>
        <dbReference type="ARBA" id="ARBA00022574"/>
    </source>
</evidence>
<feature type="repeat" description="WD" evidence="3">
    <location>
        <begin position="115"/>
        <end position="148"/>
    </location>
</feature>